<comment type="caution">
    <text evidence="14">The sequence shown here is derived from an EMBL/GenBank/DDBJ whole genome shotgun (WGS) entry which is preliminary data.</text>
</comment>
<evidence type="ECO:0000256" key="2">
    <source>
        <dbReference type="ARBA" id="ARBA00023315"/>
    </source>
</evidence>
<proteinExistence type="inferred from homology"/>
<comment type="catalytic activity">
    <reaction evidence="9">
        <text>dopamine + acetyl-CoA = N-acetyldopamine + CoA + H(+)</text>
        <dbReference type="Rhea" id="RHEA:51388"/>
        <dbReference type="ChEBI" id="CHEBI:15378"/>
        <dbReference type="ChEBI" id="CHEBI:57287"/>
        <dbReference type="ChEBI" id="CHEBI:57288"/>
        <dbReference type="ChEBI" id="CHEBI:59905"/>
        <dbReference type="ChEBI" id="CHEBI:125678"/>
    </reaction>
    <physiologicalReaction direction="left-to-right" evidence="9">
        <dbReference type="Rhea" id="RHEA:51389"/>
    </physiologicalReaction>
</comment>
<comment type="catalytic activity">
    <reaction evidence="6">
        <text>dopamine + (9Z)-octadecenoyl-CoA = N-(9Z-octadecanoyl)-dopamine + CoA + H(+)</text>
        <dbReference type="Rhea" id="RHEA:51380"/>
        <dbReference type="ChEBI" id="CHEBI:15378"/>
        <dbReference type="ChEBI" id="CHEBI:31883"/>
        <dbReference type="ChEBI" id="CHEBI:57287"/>
        <dbReference type="ChEBI" id="CHEBI:57387"/>
        <dbReference type="ChEBI" id="CHEBI:59905"/>
    </reaction>
    <physiologicalReaction direction="left-to-right" evidence="6">
        <dbReference type="Rhea" id="RHEA:51381"/>
    </physiologicalReaction>
</comment>
<dbReference type="PANTHER" id="PTHR20905:SF1">
    <property type="entry name" value="AT07410P-RELATED"/>
    <property type="match status" value="1"/>
</dbReference>
<evidence type="ECO:0000256" key="13">
    <source>
        <dbReference type="ARBA" id="ARBA00052491"/>
    </source>
</evidence>
<comment type="catalytic activity">
    <reaction evidence="7">
        <text>serotonin + octadecanoyl-CoA = N-octadecanoyl-serotonin + CoA + H(+)</text>
        <dbReference type="Rhea" id="RHEA:51400"/>
        <dbReference type="ChEBI" id="CHEBI:15378"/>
        <dbReference type="ChEBI" id="CHEBI:57287"/>
        <dbReference type="ChEBI" id="CHEBI:57394"/>
        <dbReference type="ChEBI" id="CHEBI:134065"/>
        <dbReference type="ChEBI" id="CHEBI:350546"/>
    </reaction>
    <physiologicalReaction direction="left-to-right" evidence="7">
        <dbReference type="Rhea" id="RHEA:51401"/>
    </physiologicalReaction>
</comment>
<evidence type="ECO:0000256" key="11">
    <source>
        <dbReference type="ARBA" id="ARBA00052178"/>
    </source>
</evidence>
<comment type="similarity">
    <text evidence="4">Belongs to the acetyltransferase family. AANAT subfamily.</text>
</comment>
<dbReference type="EC" id="2.3.1.87" evidence="5"/>
<evidence type="ECO:0000256" key="9">
    <source>
        <dbReference type="ARBA" id="ARBA00051711"/>
    </source>
</evidence>
<comment type="catalytic activity">
    <reaction evidence="13">
        <text>serotonin + acetyl-CoA = N-acetylserotonin + CoA + H(+)</text>
        <dbReference type="Rhea" id="RHEA:25217"/>
        <dbReference type="ChEBI" id="CHEBI:15378"/>
        <dbReference type="ChEBI" id="CHEBI:17697"/>
        <dbReference type="ChEBI" id="CHEBI:57287"/>
        <dbReference type="ChEBI" id="CHEBI:57288"/>
        <dbReference type="ChEBI" id="CHEBI:350546"/>
        <dbReference type="EC" id="2.3.1.87"/>
    </reaction>
    <physiologicalReaction direction="left-to-right" evidence="13">
        <dbReference type="Rhea" id="RHEA:25218"/>
    </physiologicalReaction>
</comment>
<evidence type="ECO:0000313" key="15">
    <source>
        <dbReference type="Proteomes" id="UP000789390"/>
    </source>
</evidence>
<evidence type="ECO:0000256" key="1">
    <source>
        <dbReference type="ARBA" id="ARBA00022679"/>
    </source>
</evidence>
<evidence type="ECO:0000313" key="14">
    <source>
        <dbReference type="EMBL" id="CAH0101521.1"/>
    </source>
</evidence>
<evidence type="ECO:0000256" key="10">
    <source>
        <dbReference type="ARBA" id="ARBA00051823"/>
    </source>
</evidence>
<dbReference type="Gene3D" id="3.40.630.30">
    <property type="match status" value="1"/>
</dbReference>
<gene>
    <name evidence="14" type="ORF">DGAL_LOCUS3853</name>
</gene>
<dbReference type="FunFam" id="3.40.630.30:FF:000046">
    <property type="entry name" value="Dopamine N-acetyltransferase"/>
    <property type="match status" value="1"/>
</dbReference>
<evidence type="ECO:0000256" key="5">
    <source>
        <dbReference type="ARBA" id="ARBA00039114"/>
    </source>
</evidence>
<dbReference type="Proteomes" id="UP000789390">
    <property type="component" value="Unassembled WGS sequence"/>
</dbReference>
<evidence type="ECO:0000256" key="12">
    <source>
        <dbReference type="ARBA" id="ARBA00052335"/>
    </source>
</evidence>
<dbReference type="AlphaFoldDB" id="A0A8J2RG90"/>
<dbReference type="EMBL" id="CAKKLH010000058">
    <property type="protein sequence ID" value="CAH0101521.1"/>
    <property type="molecule type" value="Genomic_DNA"/>
</dbReference>
<evidence type="ECO:0000256" key="3">
    <source>
        <dbReference type="ARBA" id="ARBA00037926"/>
    </source>
</evidence>
<accession>A0A8J2RG90</accession>
<evidence type="ECO:0000256" key="4">
    <source>
        <dbReference type="ARBA" id="ARBA00038182"/>
    </source>
</evidence>
<evidence type="ECO:0000256" key="7">
    <source>
        <dbReference type="ARBA" id="ARBA00050849"/>
    </source>
</evidence>
<sequence>MKGTTSRADSTTNWTHHDSDLPDFYFRTIQKENVEQVSEFLLKYFFAEEPLGQSLKLDPNKEVRPWLSKMLEHEIREGLSIVVRLRSVDGEESTFDDQQGEIVAVCLNDVERKVSDPEDVNIFTFVDRDTQPNMWMITRVLDELVSGEDIFDCYQVDALVSCQMLCVNPRFGGRGLAQKLIQLTEALTKTLEYSLIISEATSEFSARAFLKAGFHCQKRIQYDTFTLDNSQQQPFQQLTSGGIHTAARLMIKYLK</sequence>
<evidence type="ECO:0000256" key="6">
    <source>
        <dbReference type="ARBA" id="ARBA00050189"/>
    </source>
</evidence>
<organism evidence="14 15">
    <name type="scientific">Daphnia galeata</name>
    <dbReference type="NCBI Taxonomy" id="27404"/>
    <lineage>
        <taxon>Eukaryota</taxon>
        <taxon>Metazoa</taxon>
        <taxon>Ecdysozoa</taxon>
        <taxon>Arthropoda</taxon>
        <taxon>Crustacea</taxon>
        <taxon>Branchiopoda</taxon>
        <taxon>Diplostraca</taxon>
        <taxon>Cladocera</taxon>
        <taxon>Anomopoda</taxon>
        <taxon>Daphniidae</taxon>
        <taxon>Daphnia</taxon>
    </lineage>
</organism>
<dbReference type="InterPro" id="IPR016181">
    <property type="entry name" value="Acyl_CoA_acyltransferase"/>
</dbReference>
<comment type="catalytic activity">
    <reaction evidence="12">
        <text>dopamine + hexadecanoyl-CoA = N-hexadecanoyl-dopamine + CoA + H(+)</text>
        <dbReference type="Rhea" id="RHEA:51376"/>
        <dbReference type="ChEBI" id="CHEBI:15378"/>
        <dbReference type="ChEBI" id="CHEBI:57287"/>
        <dbReference type="ChEBI" id="CHEBI:57379"/>
        <dbReference type="ChEBI" id="CHEBI:59905"/>
        <dbReference type="ChEBI" id="CHEBI:134058"/>
    </reaction>
    <physiologicalReaction direction="left-to-right" evidence="12">
        <dbReference type="Rhea" id="RHEA:51377"/>
    </physiologicalReaction>
</comment>
<comment type="catalytic activity">
    <reaction evidence="11">
        <text>serotonin + hexadecanoyl-CoA = N-hexadecanoyl-serotonin + CoA + H(+)</text>
        <dbReference type="Rhea" id="RHEA:51384"/>
        <dbReference type="ChEBI" id="CHEBI:15378"/>
        <dbReference type="ChEBI" id="CHEBI:57287"/>
        <dbReference type="ChEBI" id="CHEBI:57379"/>
        <dbReference type="ChEBI" id="CHEBI:134059"/>
        <dbReference type="ChEBI" id="CHEBI:350546"/>
    </reaction>
    <physiologicalReaction direction="left-to-right" evidence="11">
        <dbReference type="Rhea" id="RHEA:51385"/>
    </physiologicalReaction>
</comment>
<keyword evidence="2" id="KW-0012">Acyltransferase</keyword>
<reference evidence="14" key="1">
    <citation type="submission" date="2021-11" db="EMBL/GenBank/DDBJ databases">
        <authorList>
            <person name="Schell T."/>
        </authorList>
    </citation>
    <scope>NUCLEOTIDE SEQUENCE</scope>
    <source>
        <strain evidence="14">M5</strain>
    </source>
</reference>
<dbReference type="OrthoDB" id="2115692at2759"/>
<evidence type="ECO:0000256" key="8">
    <source>
        <dbReference type="ARBA" id="ARBA00051284"/>
    </source>
</evidence>
<keyword evidence="15" id="KW-1185">Reference proteome</keyword>
<name>A0A8J2RG90_9CRUS</name>
<dbReference type="SUPFAM" id="SSF55729">
    <property type="entry name" value="Acyl-CoA N-acyltransferases (Nat)"/>
    <property type="match status" value="1"/>
</dbReference>
<dbReference type="GO" id="GO:0004059">
    <property type="term" value="F:aralkylamine N-acetyltransferase activity"/>
    <property type="evidence" value="ECO:0007669"/>
    <property type="project" value="UniProtKB-EC"/>
</dbReference>
<protein>
    <recommendedName>
        <fullName evidence="5">aralkylamine N-acetyltransferase</fullName>
        <ecNumber evidence="5">2.3.1.87</ecNumber>
    </recommendedName>
</protein>
<comment type="catalytic activity">
    <reaction evidence="10">
        <text>serotonin + (9Z)-octadecenoyl-CoA = N-(9Z-octadecenoyl)-serotonin + CoA + H(+)</text>
        <dbReference type="Rhea" id="RHEA:51392"/>
        <dbReference type="ChEBI" id="CHEBI:15378"/>
        <dbReference type="ChEBI" id="CHEBI:57287"/>
        <dbReference type="ChEBI" id="CHEBI:57387"/>
        <dbReference type="ChEBI" id="CHEBI:134064"/>
        <dbReference type="ChEBI" id="CHEBI:350546"/>
    </reaction>
    <physiologicalReaction direction="left-to-right" evidence="10">
        <dbReference type="Rhea" id="RHEA:51393"/>
    </physiologicalReaction>
</comment>
<keyword evidence="1" id="KW-0808">Transferase</keyword>
<comment type="pathway">
    <text evidence="3">Aromatic compound metabolism; melatonin biosynthesis; melatonin from serotonin: step 1/2.</text>
</comment>
<dbReference type="PANTHER" id="PTHR20905">
    <property type="entry name" value="N-ACETYLTRANSFERASE-RELATED"/>
    <property type="match status" value="1"/>
</dbReference>
<comment type="catalytic activity">
    <reaction evidence="8">
        <text>serotonin + (5Z,8Z,11Z,14Z)-eicosatetraenoyl-CoA = N-[(5Z,8Z,11Z,14Z)-eicosatetraenoyl]-serotonin + CoA + H(+)</text>
        <dbReference type="Rhea" id="RHEA:51396"/>
        <dbReference type="ChEBI" id="CHEBI:15378"/>
        <dbReference type="ChEBI" id="CHEBI:57287"/>
        <dbReference type="ChEBI" id="CHEBI:57368"/>
        <dbReference type="ChEBI" id="CHEBI:132255"/>
        <dbReference type="ChEBI" id="CHEBI:350546"/>
    </reaction>
    <physiologicalReaction direction="left-to-right" evidence="8">
        <dbReference type="Rhea" id="RHEA:51397"/>
    </physiologicalReaction>
</comment>